<sequence>MNDEDKSFLDKAWECILQQYQKKAEYNSREFGAGISSFIMLRTPRGETNCKYCYGAREDEQDGPWKTLVLQFPNRKTFLSKYDPEKNYAICVSISTKDGLTAGIRLFKYDTGEEIVLPDADPPDSETST</sequence>
<gene>
    <name evidence="1" type="ORF">LCMAC101_03220</name>
</gene>
<accession>A0A481YS12</accession>
<organism evidence="1">
    <name type="scientific">Marseillevirus LCMAC101</name>
    <dbReference type="NCBI Taxonomy" id="2506602"/>
    <lineage>
        <taxon>Viruses</taxon>
        <taxon>Varidnaviria</taxon>
        <taxon>Bamfordvirae</taxon>
        <taxon>Nucleocytoviricota</taxon>
        <taxon>Megaviricetes</taxon>
        <taxon>Pimascovirales</taxon>
        <taxon>Pimascovirales incertae sedis</taxon>
        <taxon>Marseilleviridae</taxon>
    </lineage>
</organism>
<proteinExistence type="predicted"/>
<dbReference type="EMBL" id="MK500327">
    <property type="protein sequence ID" value="QBK85727.1"/>
    <property type="molecule type" value="Genomic_DNA"/>
</dbReference>
<protein>
    <submittedName>
        <fullName evidence="1">Uncharacterized protein</fullName>
    </submittedName>
</protein>
<evidence type="ECO:0000313" key="1">
    <source>
        <dbReference type="EMBL" id="QBK85727.1"/>
    </source>
</evidence>
<name>A0A481YS12_9VIRU</name>
<reference evidence="1" key="1">
    <citation type="journal article" date="2019" name="MBio">
        <title>Virus Genomes from Deep Sea Sediments Expand the Ocean Megavirome and Support Independent Origins of Viral Gigantism.</title>
        <authorList>
            <person name="Backstrom D."/>
            <person name="Yutin N."/>
            <person name="Jorgensen S.L."/>
            <person name="Dharamshi J."/>
            <person name="Homa F."/>
            <person name="Zaremba-Niedwiedzka K."/>
            <person name="Spang A."/>
            <person name="Wolf Y.I."/>
            <person name="Koonin E.V."/>
            <person name="Ettema T.J."/>
        </authorList>
    </citation>
    <scope>NUCLEOTIDE SEQUENCE</scope>
</reference>